<accession>A0A9P6C956</accession>
<proteinExistence type="predicted"/>
<dbReference type="Proteomes" id="UP000807353">
    <property type="component" value="Unassembled WGS sequence"/>
</dbReference>
<dbReference type="InterPro" id="IPR003960">
    <property type="entry name" value="ATPase_AAA_CS"/>
</dbReference>
<organism evidence="8 9">
    <name type="scientific">Collybia nuda</name>
    <dbReference type="NCBI Taxonomy" id="64659"/>
    <lineage>
        <taxon>Eukaryota</taxon>
        <taxon>Fungi</taxon>
        <taxon>Dikarya</taxon>
        <taxon>Basidiomycota</taxon>
        <taxon>Agaricomycotina</taxon>
        <taxon>Agaricomycetes</taxon>
        <taxon>Agaricomycetidae</taxon>
        <taxon>Agaricales</taxon>
        <taxon>Tricholomatineae</taxon>
        <taxon>Clitocybaceae</taxon>
        <taxon>Collybia</taxon>
    </lineage>
</organism>
<keyword evidence="2" id="KW-0547">Nucleotide-binding</keyword>
<feature type="region of interest" description="Disordered" evidence="6">
    <location>
        <begin position="232"/>
        <end position="263"/>
    </location>
</feature>
<dbReference type="OrthoDB" id="39734at2759"/>
<protein>
    <recommendedName>
        <fullName evidence="7">AAA+ ATPase domain-containing protein</fullName>
    </recommendedName>
</protein>
<dbReference type="InterPro" id="IPR041569">
    <property type="entry name" value="AAA_lid_3"/>
</dbReference>
<dbReference type="PROSITE" id="PS00674">
    <property type="entry name" value="AAA"/>
    <property type="match status" value="1"/>
</dbReference>
<name>A0A9P6C956_9AGAR</name>
<dbReference type="Pfam" id="PF00004">
    <property type="entry name" value="AAA"/>
    <property type="match status" value="1"/>
</dbReference>
<evidence type="ECO:0000313" key="8">
    <source>
        <dbReference type="EMBL" id="KAF9456772.1"/>
    </source>
</evidence>
<dbReference type="EMBL" id="MU150403">
    <property type="protein sequence ID" value="KAF9456772.1"/>
    <property type="molecule type" value="Genomic_DNA"/>
</dbReference>
<keyword evidence="3" id="KW-1000">Mitochondrion outer membrane</keyword>
<dbReference type="GO" id="GO:0005524">
    <property type="term" value="F:ATP binding"/>
    <property type="evidence" value="ECO:0007669"/>
    <property type="project" value="UniProtKB-KW"/>
</dbReference>
<feature type="compositionally biased region" description="Basic and acidic residues" evidence="6">
    <location>
        <begin position="652"/>
        <end position="669"/>
    </location>
</feature>
<reference evidence="8" key="1">
    <citation type="submission" date="2020-11" db="EMBL/GenBank/DDBJ databases">
        <authorList>
            <consortium name="DOE Joint Genome Institute"/>
            <person name="Ahrendt S."/>
            <person name="Riley R."/>
            <person name="Andreopoulos W."/>
            <person name="Labutti K."/>
            <person name="Pangilinan J."/>
            <person name="Ruiz-Duenas F.J."/>
            <person name="Barrasa J.M."/>
            <person name="Sanchez-Garcia M."/>
            <person name="Camarero S."/>
            <person name="Miyauchi S."/>
            <person name="Serrano A."/>
            <person name="Linde D."/>
            <person name="Babiker R."/>
            <person name="Drula E."/>
            <person name="Ayuso-Fernandez I."/>
            <person name="Pacheco R."/>
            <person name="Padilla G."/>
            <person name="Ferreira P."/>
            <person name="Barriuso J."/>
            <person name="Kellner H."/>
            <person name="Castanera R."/>
            <person name="Alfaro M."/>
            <person name="Ramirez L."/>
            <person name="Pisabarro A.G."/>
            <person name="Kuo A."/>
            <person name="Tritt A."/>
            <person name="Lipzen A."/>
            <person name="He G."/>
            <person name="Yan M."/>
            <person name="Ng V."/>
            <person name="Cullen D."/>
            <person name="Martin F."/>
            <person name="Rosso M.-N."/>
            <person name="Henrissat B."/>
            <person name="Hibbett D."/>
            <person name="Martinez A.T."/>
            <person name="Grigoriev I.V."/>
        </authorList>
    </citation>
    <scope>NUCLEOTIDE SEQUENCE</scope>
    <source>
        <strain evidence="8">CBS 247.69</strain>
    </source>
</reference>
<feature type="region of interest" description="Disordered" evidence="6">
    <location>
        <begin position="647"/>
        <end position="669"/>
    </location>
</feature>
<dbReference type="Gene3D" id="1.10.8.60">
    <property type="match status" value="1"/>
</dbReference>
<dbReference type="PANTHER" id="PTHR45644:SF56">
    <property type="entry name" value="AAA ATPASE, PUTATIVE (AFU_ORTHOLOGUE AFUA_2G12920)-RELATED"/>
    <property type="match status" value="1"/>
</dbReference>
<dbReference type="Gene3D" id="3.40.50.300">
    <property type="entry name" value="P-loop containing nucleotide triphosphate hydrolases"/>
    <property type="match status" value="1"/>
</dbReference>
<feature type="region of interest" description="Disordered" evidence="6">
    <location>
        <begin position="474"/>
        <end position="501"/>
    </location>
</feature>
<evidence type="ECO:0000256" key="4">
    <source>
        <dbReference type="ARBA" id="ARBA00022840"/>
    </source>
</evidence>
<gene>
    <name evidence="8" type="ORF">BDZ94DRAFT_1203813</name>
</gene>
<feature type="compositionally biased region" description="Low complexity" evidence="6">
    <location>
        <begin position="482"/>
        <end position="496"/>
    </location>
</feature>
<evidence type="ECO:0000259" key="7">
    <source>
        <dbReference type="SMART" id="SM00382"/>
    </source>
</evidence>
<evidence type="ECO:0000256" key="1">
    <source>
        <dbReference type="ARBA" id="ARBA00004572"/>
    </source>
</evidence>
<evidence type="ECO:0000256" key="2">
    <source>
        <dbReference type="ARBA" id="ARBA00022741"/>
    </source>
</evidence>
<dbReference type="Pfam" id="PF17862">
    <property type="entry name" value="AAA_lid_3"/>
    <property type="match status" value="1"/>
</dbReference>
<evidence type="ECO:0000256" key="3">
    <source>
        <dbReference type="ARBA" id="ARBA00022787"/>
    </source>
</evidence>
<feature type="compositionally biased region" description="Polar residues" evidence="6">
    <location>
        <begin position="53"/>
        <end position="66"/>
    </location>
</feature>
<comment type="subcellular location">
    <subcellularLocation>
        <location evidence="1">Mitochondrion outer membrane</location>
        <topology evidence="1">Single-pass membrane protein</topology>
    </subcellularLocation>
</comment>
<feature type="region of interest" description="Disordered" evidence="6">
    <location>
        <begin position="38"/>
        <end position="100"/>
    </location>
</feature>
<evidence type="ECO:0000256" key="5">
    <source>
        <dbReference type="ARBA" id="ARBA00023128"/>
    </source>
</evidence>
<keyword evidence="4" id="KW-0067">ATP-binding</keyword>
<keyword evidence="5" id="KW-0496">Mitochondrion</keyword>
<dbReference type="InterPro" id="IPR027417">
    <property type="entry name" value="P-loop_NTPase"/>
</dbReference>
<dbReference type="AlphaFoldDB" id="A0A9P6C956"/>
<dbReference type="InterPro" id="IPR003593">
    <property type="entry name" value="AAA+_ATPase"/>
</dbReference>
<dbReference type="SUPFAM" id="SSF52540">
    <property type="entry name" value="P-loop containing nucleoside triphosphate hydrolases"/>
    <property type="match status" value="1"/>
</dbReference>
<evidence type="ECO:0000313" key="9">
    <source>
        <dbReference type="Proteomes" id="UP000807353"/>
    </source>
</evidence>
<keyword evidence="3" id="KW-0472">Membrane</keyword>
<dbReference type="PANTHER" id="PTHR45644">
    <property type="entry name" value="AAA ATPASE, PUTATIVE (AFU_ORTHOLOGUE AFUA_2G12920)-RELATED-RELATED"/>
    <property type="match status" value="1"/>
</dbReference>
<dbReference type="GO" id="GO:0005741">
    <property type="term" value="C:mitochondrial outer membrane"/>
    <property type="evidence" value="ECO:0007669"/>
    <property type="project" value="UniProtKB-SubCell"/>
</dbReference>
<comment type="caution">
    <text evidence="8">The sequence shown here is derived from an EMBL/GenBank/DDBJ whole genome shotgun (WGS) entry which is preliminary data.</text>
</comment>
<dbReference type="InterPro" id="IPR051701">
    <property type="entry name" value="Mito_OM_Translocase_MSP1"/>
</dbReference>
<evidence type="ECO:0000256" key="6">
    <source>
        <dbReference type="SAM" id="MobiDB-lite"/>
    </source>
</evidence>
<feature type="domain" description="AAA+ ATPase" evidence="7">
    <location>
        <begin position="739"/>
        <end position="879"/>
    </location>
</feature>
<dbReference type="InterPro" id="IPR003959">
    <property type="entry name" value="ATPase_AAA_core"/>
</dbReference>
<dbReference type="SMART" id="SM00382">
    <property type="entry name" value="AAA"/>
    <property type="match status" value="1"/>
</dbReference>
<sequence>MRSQALFRRSKSFLKSSPAIHYSPSLSNAVRPLRLSRKEQPSRLFNRVPSRRLVSSTSDDLSNPSETPGGPSTDPGASNGSEPPADVLDKPKSRRTKISVAGGVKDIESVQLPEDLDIIWTPETEPPNSHNLPPPEIFEDALNNLLISLHPQTQHRAAYASPLGPPTEPTLSLYCPIEGGEYVIDATVRELARRTGAEVLVLDAVQLAAGEWGHFGTAANSLSLPRNPLHFTSSSTLPPHNSRALPDEDDESDSHSQFFSPPQQMTLTVMTPPTVQGRAILTSSRRAPPNKVKVFFDALVNIPPKLDPSSSSPSAKSKPRLVYIRDFPTLAPVSSAWYPPLLSAVRERRRGPISRPSSPVGNPITIIFGITPPLTPPVNQGPPNNGLMNILMSRSSTISVSGGVGAGNFDWGEGESAEKARERRLRDRLKKWEKGDTALYEDLPRLSNAREDENATERPEIIVIGGNNGVTGFPPMIGAGAPPSSNGQSESSNNSPFFRTSTLIPSLRSPVEEQKTRMARRREINELTLRMGIGAAGGVLSQEGGQIVHSTDLHNAGLSYGTMEGTVSETDGAHMWGDWGTHVEVWSNVRQIADRAIGSTLSAAAVSSSPEDITLDPTAVSWSVVHKAWAAHRSSKDLRKSWLKDSSSYGKATKEHGEAKENTREDQDKVDEVIERVRNEDLDPHEQRLLSCIVDSVSMPTSFDQVHLPPHTIDSVRTIVSLPLLHPQAFQQGILKEHGMTGCLLFGPPGTGKTLVVRALAKEAGCRMMTISPSDVMDMYVGEGEKLVKAVFSLARRLSPCVVFLDEIDALFGARMSGRESGGAFAHRGVITEFMQEMDGLKSSKEDSVIIIGATNRPFDLDDAVLRRLPRRLLVDLPGEREREGLSYTFKRHMGLGLTSQLSEILKILLREENLAADLDIRALATQTESFSGSDLKHLCVSAALDAVKENIVLPWSKTPSSNRKPISVSAVAEPSILRVRDDPSSLSGGSPGTPRGLPIGVMTPTSLDILSSNPEPSIRTLRLHNFTKALKEITPSSSEALGSLTDLRKWNDEFGEGGRDQKRRQVWGKGNFGFTDKKNRTEGEGRVLRSSFSNFSF</sequence>
<keyword evidence="9" id="KW-1185">Reference proteome</keyword>
<dbReference type="GO" id="GO:0016887">
    <property type="term" value="F:ATP hydrolysis activity"/>
    <property type="evidence" value="ECO:0007669"/>
    <property type="project" value="InterPro"/>
</dbReference>